<evidence type="ECO:0000259" key="2">
    <source>
        <dbReference type="PROSITE" id="PS51746"/>
    </source>
</evidence>
<sequence length="444" mass="49206">MISKVRAAMTGLVGSKSTKQSIKPDVCQQDKEPPKTEIPSPRVPCRPGFLSLTPEELQASEDHTSRIILSPKNPGELHWGTGYAEVVNAGKSLHNEDQACCEYITVEMRDGKSNDCLKEFPESGQSIIQKQESLDQVDDEIGFSYWGLFDGHAGCGCAMFAAKLLHFHICDQLRDLVSILRQSVATPAPLCLVHDTTENAAGTPKEKKTQPPLDTELRFHLEKQVFPESLVIGALENAFREMDKQIETERTTHKIDGGCCALVAVHLMGKIYVANAGDSRAIIIRQGKPIPMSQEFTPETERQRVQFLARVMATIGVTRGLGDHDLKVYNSNIYIKPFLSCAPGVRVYDLSEYDHDANDVMVMGTDGLWDVIKDEEVADIVQRVFASHDNDDQSNRYSLVAKELVLRTRGVLKENSWRLASGSQASVDDISVFVIPLAEGHRSL</sequence>
<dbReference type="Pfam" id="PF00481">
    <property type="entry name" value="PP2C"/>
    <property type="match status" value="1"/>
</dbReference>
<dbReference type="InterPro" id="IPR001932">
    <property type="entry name" value="PPM-type_phosphatase-like_dom"/>
</dbReference>
<organism evidence="3 4">
    <name type="scientific">Pelobates cultripes</name>
    <name type="common">Western spadefoot toad</name>
    <dbReference type="NCBI Taxonomy" id="61616"/>
    <lineage>
        <taxon>Eukaryota</taxon>
        <taxon>Metazoa</taxon>
        <taxon>Chordata</taxon>
        <taxon>Craniata</taxon>
        <taxon>Vertebrata</taxon>
        <taxon>Euteleostomi</taxon>
        <taxon>Amphibia</taxon>
        <taxon>Batrachia</taxon>
        <taxon>Anura</taxon>
        <taxon>Pelobatoidea</taxon>
        <taxon>Pelobatidae</taxon>
        <taxon>Pelobates</taxon>
    </lineage>
</organism>
<dbReference type="PANTHER" id="PTHR13832:SF305">
    <property type="entry name" value="PROTEIN PHOSPHATASE 1J"/>
    <property type="match status" value="1"/>
</dbReference>
<dbReference type="GO" id="GO:0005739">
    <property type="term" value="C:mitochondrion"/>
    <property type="evidence" value="ECO:0007669"/>
    <property type="project" value="TreeGrafter"/>
</dbReference>
<dbReference type="SMART" id="SM00332">
    <property type="entry name" value="PP2Cc"/>
    <property type="match status" value="1"/>
</dbReference>
<dbReference type="PANTHER" id="PTHR13832">
    <property type="entry name" value="PROTEIN PHOSPHATASE 2C"/>
    <property type="match status" value="1"/>
</dbReference>
<feature type="region of interest" description="Disordered" evidence="1">
    <location>
        <begin position="1"/>
        <end position="44"/>
    </location>
</feature>
<dbReference type="EMBL" id="OW240912">
    <property type="protein sequence ID" value="CAH2220825.1"/>
    <property type="molecule type" value="Genomic_DNA"/>
</dbReference>
<name>A0AAD1VKI3_PELCU</name>
<evidence type="ECO:0000313" key="3">
    <source>
        <dbReference type="EMBL" id="CAH2220825.1"/>
    </source>
</evidence>
<evidence type="ECO:0000313" key="4">
    <source>
        <dbReference type="Proteomes" id="UP001295444"/>
    </source>
</evidence>
<dbReference type="InterPro" id="IPR036457">
    <property type="entry name" value="PPM-type-like_dom_sf"/>
</dbReference>
<dbReference type="SUPFAM" id="SSF81606">
    <property type="entry name" value="PP2C-like"/>
    <property type="match status" value="1"/>
</dbReference>
<dbReference type="InterPro" id="IPR015655">
    <property type="entry name" value="PP2C"/>
</dbReference>
<dbReference type="PROSITE" id="PS51746">
    <property type="entry name" value="PPM_2"/>
    <property type="match status" value="1"/>
</dbReference>
<dbReference type="GO" id="GO:0004741">
    <property type="term" value="F:[pyruvate dehydrogenase (acetyl-transferring)]-phosphatase activity"/>
    <property type="evidence" value="ECO:0007669"/>
    <property type="project" value="TreeGrafter"/>
</dbReference>
<evidence type="ECO:0000256" key="1">
    <source>
        <dbReference type="SAM" id="MobiDB-lite"/>
    </source>
</evidence>
<dbReference type="Gene3D" id="3.60.40.10">
    <property type="entry name" value="PPM-type phosphatase domain"/>
    <property type="match status" value="1"/>
</dbReference>
<protein>
    <submittedName>
        <fullName evidence="3">Phosphatase 1J</fullName>
    </submittedName>
</protein>
<reference evidence="3" key="1">
    <citation type="submission" date="2022-03" db="EMBL/GenBank/DDBJ databases">
        <authorList>
            <person name="Alioto T."/>
            <person name="Alioto T."/>
            <person name="Gomez Garrido J."/>
        </authorList>
    </citation>
    <scope>NUCLEOTIDE SEQUENCE</scope>
</reference>
<dbReference type="Proteomes" id="UP001295444">
    <property type="component" value="Chromosome 01"/>
</dbReference>
<feature type="domain" description="PPM-type phosphatase" evidence="2">
    <location>
        <begin position="80"/>
        <end position="437"/>
    </location>
</feature>
<dbReference type="AlphaFoldDB" id="A0AAD1VKI3"/>
<proteinExistence type="predicted"/>
<keyword evidence="4" id="KW-1185">Reference proteome</keyword>
<accession>A0AAD1VKI3</accession>
<dbReference type="CDD" id="cd00143">
    <property type="entry name" value="PP2Cc"/>
    <property type="match status" value="1"/>
</dbReference>
<gene>
    <name evidence="3" type="ORF">PECUL_23A002734</name>
</gene>